<comment type="function">
    <text evidence="4">Lysosomal thiol reductase that can reduce protein disulfide bonds. Facilitates the complete unfolding of proteins destined for lysosomal degradation. Plays an important role in antigen processing.</text>
</comment>
<dbReference type="GO" id="GO:0005576">
    <property type="term" value="C:extracellular region"/>
    <property type="evidence" value="ECO:0007669"/>
    <property type="project" value="UniProtKB-SubCell"/>
</dbReference>
<keyword evidence="4" id="KW-0676">Redox-active center</keyword>
<dbReference type="PANTHER" id="PTHR13234">
    <property type="entry name" value="GAMMA-INTERFERON INDUCIBLE LYSOSOMAL THIOL REDUCTASE GILT"/>
    <property type="match status" value="1"/>
</dbReference>
<organism evidence="6 7">
    <name type="scientific">Knipowitschia caucasica</name>
    <name type="common">Caucasian dwarf goby</name>
    <name type="synonym">Pomatoschistus caucasicus</name>
    <dbReference type="NCBI Taxonomy" id="637954"/>
    <lineage>
        <taxon>Eukaryota</taxon>
        <taxon>Metazoa</taxon>
        <taxon>Chordata</taxon>
        <taxon>Craniata</taxon>
        <taxon>Vertebrata</taxon>
        <taxon>Euteleostomi</taxon>
        <taxon>Actinopterygii</taxon>
        <taxon>Neopterygii</taxon>
        <taxon>Teleostei</taxon>
        <taxon>Neoteleostei</taxon>
        <taxon>Acanthomorphata</taxon>
        <taxon>Gobiaria</taxon>
        <taxon>Gobiiformes</taxon>
        <taxon>Gobioidei</taxon>
        <taxon>Gobiidae</taxon>
        <taxon>Gobiinae</taxon>
        <taxon>Knipowitschia</taxon>
    </lineage>
</organism>
<keyword evidence="4" id="KW-0560">Oxidoreductase</keyword>
<dbReference type="GO" id="GO:0005764">
    <property type="term" value="C:lysosome"/>
    <property type="evidence" value="ECO:0007669"/>
    <property type="project" value="UniProtKB-SubCell"/>
</dbReference>
<dbReference type="EMBL" id="OZ035836">
    <property type="protein sequence ID" value="CAL1579211.1"/>
    <property type="molecule type" value="Genomic_DNA"/>
</dbReference>
<dbReference type="EC" id="1.8.-.-" evidence="4"/>
<keyword evidence="4" id="KW-0964">Secreted</keyword>
<dbReference type="GO" id="GO:0016671">
    <property type="term" value="F:oxidoreductase activity, acting on a sulfur group of donors, disulfide as acceptor"/>
    <property type="evidence" value="ECO:0007669"/>
    <property type="project" value="UniProtKB-UniRule"/>
</dbReference>
<keyword evidence="7" id="KW-1185">Reference proteome</keyword>
<evidence type="ECO:0000256" key="5">
    <source>
        <dbReference type="SAM" id="MobiDB-lite"/>
    </source>
</evidence>
<keyword evidence="3 4" id="KW-0325">Glycoprotein</keyword>
<dbReference type="GO" id="GO:0002376">
    <property type="term" value="P:immune system process"/>
    <property type="evidence" value="ECO:0007669"/>
    <property type="project" value="UniProtKB-KW"/>
</dbReference>
<dbReference type="InterPro" id="IPR004911">
    <property type="entry name" value="Interferon-induced_GILT"/>
</dbReference>
<evidence type="ECO:0000256" key="3">
    <source>
        <dbReference type="ARBA" id="ARBA00023180"/>
    </source>
</evidence>
<name>A0AAV2JNE4_KNICA</name>
<feature type="region of interest" description="Disordered" evidence="5">
    <location>
        <begin position="1"/>
        <end position="55"/>
    </location>
</feature>
<gene>
    <name evidence="6" type="ORF">KC01_LOCUS10293</name>
</gene>
<evidence type="ECO:0000256" key="1">
    <source>
        <dbReference type="ARBA" id="ARBA00005679"/>
    </source>
</evidence>
<comment type="similarity">
    <text evidence="1 4">Belongs to the GILT family.</text>
</comment>
<dbReference type="Pfam" id="PF03227">
    <property type="entry name" value="GILT"/>
    <property type="match status" value="1"/>
</dbReference>
<comment type="subcellular location">
    <subcellularLocation>
        <location evidence="4">Secreted</location>
    </subcellularLocation>
    <subcellularLocation>
        <location evidence="4">Lysosome</location>
    </subcellularLocation>
</comment>
<evidence type="ECO:0000256" key="4">
    <source>
        <dbReference type="RuleBase" id="RU369109"/>
    </source>
</evidence>
<comment type="subunit">
    <text evidence="2 4">Dimer; disulfide-linked.</text>
</comment>
<dbReference type="Proteomes" id="UP001497482">
    <property type="component" value="Chromosome 14"/>
</dbReference>
<dbReference type="AlphaFoldDB" id="A0AAV2JNE4"/>
<keyword evidence="4" id="KW-0732">Signal</keyword>
<keyword evidence="4" id="KW-0458">Lysosome</keyword>
<keyword evidence="4" id="KW-0391">Immunity</keyword>
<evidence type="ECO:0000256" key="2">
    <source>
        <dbReference type="ARBA" id="ARBA00011615"/>
    </source>
</evidence>
<keyword evidence="4" id="KW-1015">Disulfide bond</keyword>
<accession>A0AAV2JNE4</accession>
<evidence type="ECO:0000313" key="7">
    <source>
        <dbReference type="Proteomes" id="UP001497482"/>
    </source>
</evidence>
<evidence type="ECO:0000313" key="6">
    <source>
        <dbReference type="EMBL" id="CAL1579211.1"/>
    </source>
</evidence>
<protein>
    <recommendedName>
        <fullName evidence="4">Gamma-interferon-inducible lysosomal thiol reductase</fullName>
        <ecNumber evidence="4">1.8.-.-</ecNumber>
    </recommendedName>
    <alternativeName>
        <fullName evidence="4">Gamma-interferon-inducible protein IP-30</fullName>
    </alternativeName>
</protein>
<proteinExistence type="inferred from homology"/>
<reference evidence="6 7" key="1">
    <citation type="submission" date="2024-04" db="EMBL/GenBank/DDBJ databases">
        <authorList>
            <person name="Waldvogel A.-M."/>
            <person name="Schoenle A."/>
        </authorList>
    </citation>
    <scope>NUCLEOTIDE SEQUENCE [LARGE SCALE GENOMIC DNA]</scope>
</reference>
<sequence length="397" mass="43427">MNQHRKGSDSALRVQKTRPSGFRRLGPQGSEGSVLRVQKAQSSGFRLGPQGSEGSVLRVQKAQSSGFRRLSPQGSEDSVLRVQKAQSSGFRRLSPQGSEDSVLRVQKARSSGFRRLGPQGSEGSVLRVQKARSSGFRRLGPDMRALLLLLLLAVWVSSGAGREQEDARCSPSSWCSSVEAAARCGVLQQCLEANLTRSRDTAEPVRIGLYYESLCPGCRGFLTSMLYPTSVLLGDLLDLTLVPYGNAKESIDGDRYIFKCQHGEQECAGNMIEACLLNLTSSKAFSVIYCMELAEDPLKAARACVQAFVPGLSWEKLMTCANGDLGNHIMHQNALKTEALKPTHTYVPWITVNGEHSEDLQSKAFDGLLPLVCELYKGEKPPICGGKSRHFRSYSHK</sequence>
<dbReference type="PANTHER" id="PTHR13234:SF43">
    <property type="entry name" value="GAMMA-INTERFERON-INDUCIBLE LYSOSOMAL THIOL REDUCTASE"/>
    <property type="match status" value="1"/>
</dbReference>